<evidence type="ECO:0000313" key="1">
    <source>
        <dbReference type="EMBL" id="GEO06875.1"/>
    </source>
</evidence>
<sequence>MRKNLLILFYLCLTLLSCNKEEELVIPEPEIIQPLDTPIEFGFRQIDNPDNLTEDVVGRLTADQITGVAPFLLKSDSLVATFSVPSGTIVTVANKTQISGVSKNDFSKPVVYTFKTPQGTAKQLSVNLTTFTQLPILYLNTADTLPVSSKDEYKSASLKVKGNGQYQEGLYNGGIQIKGRGNSTWYSMPKKPYKIKLNQKAPLLNMPADREWVLLANYSDKTLMRNYVSFELSRRLGLKYTPRARFVEVFLNGNYEGNYLLTEEIKISKDRVDIEELDRSDNSPEEITGGYLLEIDVRQDAASWFKTNKDIIFCLKSPESPSPDQYNYIKAYVQKTEEILYSDNFTDTKEGYAKYINVDSFVNWYLLNEITKNSDAVFYTSVYLFKDRNNKLCIGPAWDFDIAAGNINFLDIEKPEGFYIMNSLWIERLFQDPAFAEKVKTRFNQLKQTQLNTLPQFINQTAAYLNKSQEANFNRWDILNIYVWPNAVALGSHEKEVAYLNNWLQKRIAWMEKEFTIN</sequence>
<dbReference type="RefSeq" id="WP_170252673.1">
    <property type="nucleotide sequence ID" value="NZ_BJYS01000045.1"/>
</dbReference>
<proteinExistence type="predicted"/>
<dbReference type="PANTHER" id="PTHR40050:SF1">
    <property type="entry name" value="INNER SPORE COAT PROTEIN H"/>
    <property type="match status" value="1"/>
</dbReference>
<evidence type="ECO:0000313" key="2">
    <source>
        <dbReference type="Proteomes" id="UP000321532"/>
    </source>
</evidence>
<protein>
    <recommendedName>
        <fullName evidence="3">Spore coat protein CotH</fullName>
    </recommendedName>
</protein>
<accession>A0A512B4H0</accession>
<dbReference type="AlphaFoldDB" id="A0A512B4H0"/>
<dbReference type="Pfam" id="PF08757">
    <property type="entry name" value="CotH"/>
    <property type="match status" value="1"/>
</dbReference>
<dbReference type="Gene3D" id="2.60.40.2340">
    <property type="match status" value="1"/>
</dbReference>
<name>A0A512B4H0_9BACT</name>
<dbReference type="InterPro" id="IPR014867">
    <property type="entry name" value="Spore_coat_CotH_CotH2/3/7"/>
</dbReference>
<dbReference type="PANTHER" id="PTHR40050">
    <property type="entry name" value="INNER SPORE COAT PROTEIN H"/>
    <property type="match status" value="1"/>
</dbReference>
<dbReference type="EMBL" id="BJYS01000045">
    <property type="protein sequence ID" value="GEO06875.1"/>
    <property type="molecule type" value="Genomic_DNA"/>
</dbReference>
<reference evidence="1 2" key="1">
    <citation type="submission" date="2019-07" db="EMBL/GenBank/DDBJ databases">
        <title>Whole genome shotgun sequence of Adhaeribacter aerolatus NBRC 106133.</title>
        <authorList>
            <person name="Hosoyama A."/>
            <person name="Uohara A."/>
            <person name="Ohji S."/>
            <person name="Ichikawa N."/>
        </authorList>
    </citation>
    <scope>NUCLEOTIDE SEQUENCE [LARGE SCALE GENOMIC DNA]</scope>
    <source>
        <strain evidence="1 2">NBRC 106133</strain>
    </source>
</reference>
<evidence type="ECO:0008006" key="3">
    <source>
        <dbReference type="Google" id="ProtNLM"/>
    </source>
</evidence>
<comment type="caution">
    <text evidence="1">The sequence shown here is derived from an EMBL/GenBank/DDBJ whole genome shotgun (WGS) entry which is preliminary data.</text>
</comment>
<dbReference type="Proteomes" id="UP000321532">
    <property type="component" value="Unassembled WGS sequence"/>
</dbReference>
<keyword evidence="2" id="KW-1185">Reference proteome</keyword>
<organism evidence="1 2">
    <name type="scientific">Adhaeribacter aerolatus</name>
    <dbReference type="NCBI Taxonomy" id="670289"/>
    <lineage>
        <taxon>Bacteria</taxon>
        <taxon>Pseudomonadati</taxon>
        <taxon>Bacteroidota</taxon>
        <taxon>Cytophagia</taxon>
        <taxon>Cytophagales</taxon>
        <taxon>Hymenobacteraceae</taxon>
        <taxon>Adhaeribacter</taxon>
    </lineage>
</organism>
<dbReference type="PROSITE" id="PS51257">
    <property type="entry name" value="PROKAR_LIPOPROTEIN"/>
    <property type="match status" value="1"/>
</dbReference>
<gene>
    <name evidence="1" type="ORF">AAE02nite_45390</name>
</gene>